<accession>A0A4P9X3V5</accession>
<dbReference type="PANTHER" id="PTHR43941">
    <property type="entry name" value="STRUCTURAL MAINTENANCE OF CHROMOSOMES PROTEIN 2"/>
    <property type="match status" value="1"/>
</dbReference>
<feature type="coiled-coil region" evidence="1">
    <location>
        <begin position="346"/>
        <end position="387"/>
    </location>
</feature>
<dbReference type="PANTHER" id="PTHR43941:SF1">
    <property type="entry name" value="STRUCTURAL MAINTENANCE OF CHROMOSOMES PROTEIN 2"/>
    <property type="match status" value="1"/>
</dbReference>
<keyword evidence="1" id="KW-0175">Coiled coil</keyword>
<feature type="coiled-coil region" evidence="1">
    <location>
        <begin position="1085"/>
        <end position="1148"/>
    </location>
</feature>
<feature type="coiled-coil region" evidence="1">
    <location>
        <begin position="414"/>
        <end position="494"/>
    </location>
</feature>
<feature type="coiled-coil region" evidence="1">
    <location>
        <begin position="1246"/>
        <end position="1410"/>
    </location>
</feature>
<evidence type="ECO:0000256" key="1">
    <source>
        <dbReference type="SAM" id="Coils"/>
    </source>
</evidence>
<dbReference type="GO" id="GO:0000785">
    <property type="term" value="C:chromatin"/>
    <property type="evidence" value="ECO:0007669"/>
    <property type="project" value="TreeGrafter"/>
</dbReference>
<organism evidence="3 4">
    <name type="scientific">Caulochytrium protostelioides</name>
    <dbReference type="NCBI Taxonomy" id="1555241"/>
    <lineage>
        <taxon>Eukaryota</taxon>
        <taxon>Fungi</taxon>
        <taxon>Fungi incertae sedis</taxon>
        <taxon>Chytridiomycota</taxon>
        <taxon>Chytridiomycota incertae sedis</taxon>
        <taxon>Chytridiomycetes</taxon>
        <taxon>Caulochytriales</taxon>
        <taxon>Caulochytriaceae</taxon>
        <taxon>Caulochytrium</taxon>
    </lineage>
</organism>
<feature type="compositionally biased region" description="Low complexity" evidence="2">
    <location>
        <begin position="1216"/>
        <end position="1229"/>
    </location>
</feature>
<name>A0A4P9X3V5_9FUNG</name>
<feature type="compositionally biased region" description="Low complexity" evidence="2">
    <location>
        <begin position="1754"/>
        <end position="1764"/>
    </location>
</feature>
<evidence type="ECO:0000313" key="3">
    <source>
        <dbReference type="EMBL" id="RKO99727.1"/>
    </source>
</evidence>
<feature type="coiled-coil region" evidence="1">
    <location>
        <begin position="235"/>
        <end position="309"/>
    </location>
</feature>
<feature type="coiled-coil region" evidence="1">
    <location>
        <begin position="840"/>
        <end position="867"/>
    </location>
</feature>
<feature type="compositionally biased region" description="Basic and acidic residues" evidence="2">
    <location>
        <begin position="1795"/>
        <end position="1804"/>
    </location>
</feature>
<feature type="compositionally biased region" description="Low complexity" evidence="2">
    <location>
        <begin position="162"/>
        <end position="180"/>
    </location>
</feature>
<reference evidence="4" key="1">
    <citation type="journal article" date="2018" name="Nat. Microbiol.">
        <title>Leveraging single-cell genomics to expand the fungal tree of life.</title>
        <authorList>
            <person name="Ahrendt S.R."/>
            <person name="Quandt C.A."/>
            <person name="Ciobanu D."/>
            <person name="Clum A."/>
            <person name="Salamov A."/>
            <person name="Andreopoulos B."/>
            <person name="Cheng J.F."/>
            <person name="Woyke T."/>
            <person name="Pelin A."/>
            <person name="Henrissat B."/>
            <person name="Reynolds N.K."/>
            <person name="Benny G.L."/>
            <person name="Smith M.E."/>
            <person name="James T.Y."/>
            <person name="Grigoriev I.V."/>
        </authorList>
    </citation>
    <scope>NUCLEOTIDE SEQUENCE [LARGE SCALE GENOMIC DNA]</scope>
    <source>
        <strain evidence="4">ATCC 52028</strain>
    </source>
</reference>
<feature type="coiled-coil region" evidence="1">
    <location>
        <begin position="1184"/>
        <end position="1211"/>
    </location>
</feature>
<sequence>MMDPSQFEDLQEVSLAPMTPSLATPLARPYAIPARLFDGGLDMSGDASAGIGTVTANATPHKSGFMAGADTPISAAPSASGLPAWDMHVDAAPGLQSNHAGQRGLASPIMPTIVTHPAPSGGSSRDSLEALHGAAARSGLSSPRTPVDGHDGRDGGVDGLPLRTAVSALSTSSTSLRSQSGPTCHADAQRMGPRAATPEKPAGGKWWSSMTTRAQQAAERAFQEARATRTAAQEIEALRAINQHLEGEMQRLKEEIDIARQSSSLVTATPASLQNEEAVLAVQVTQAELQTLKADYARLSQSHTVLQAELAKTQAAAAAVQAASTGVVAESNPFSPTAAPATAPLEEAVSQRIASLEQERQAMEAKIAEAEARERELQDQLEHARQTHAAQAAIAEVQSSAMEEASSSYETALAQRLEADQQTWAAQIAELEAQHRVSVEALRNQNAQLEERVAELASRADHEKTQIAKLNATLLHTMQEKAALTEQKEALETASATHRRSLDDLASSQQHQWEERVAELLAQKGAVEAKYELLAHEMARQTSQLHVVQSHNQETDEALASLTSEITLLKSTLKRATDERDNLQTQCAEAGSTIGQLRQKRVEADQTITRLEDQLDVVGTKLASQSSQLETAERHVATLESELSTIRTNLGSKLDEKLAELASTQAQLDETREQLSELRDLHAKSEQQHTTHLRELKRQIMEAESFQTEKDEIILSLKAQAGQAREHRQALLAAQSEISKLQSQLREQQAAALVTAADKEAAFAVERETLLSAHQTELRLLEHKNAELNAFVDSIKRENETYQAKITSPTRSTASGDGTSGSRASWWGVKANGVHTVKELLELRQSKQVLESQLRIAKLEIESLRLVQEMDSPAKSDAEQLTLTGVAALIKHAMNQPAATPTAMEFFLRDALIKQPLTSGESSATSVSPAAAAAAAAASASSTRAVVQLQDALTQSQSECARLTQELLTAQDQYQAAQEAARTQHQASGQRQRAELAQLHDHVAELATQVSKLTVERDHSKQQLLEVQQTLEAKVAASASSEASAIEMVTKTTRDVAVSPVFMMMSAADAETETERETQTPGNPVAEAKAEVKAEAEAKTEAEAEMKAKFVADAAVAAVQLEERTGIIKALQAENAQLQARLEAAQFHAVGVTPAFAVDAATAVTPGSEGLPGIVDREDPAVIVAALRAENENLKDALANVELTLVRVRREARKAMSASASGSHSALPSPTHGDDAQPTLTAAAQAASLRQEVDAAQQQIVDLQHQLRDVLAQRDAAALPTQMKELQDQLEAAQARHADDVASLTAQLERMQRESAVAAASMASRASSADTDRAEATARMAALEATIEEATRRHHAERAALLAAHAEATQVLETQVAQLEQELEARQSEIARLKARVTDLEAQIASASASDDAQLAQMRQQASELHAQLEAECGLRHAAESRAAALTTDLLAREQLVQQLGQQNAEREAAQKHLRAAQLQVGEMETQIASLQATMTSLEAAHEDKNKAEQTLVEDLANAETQLAQLRETLTERERTLAERAADMATLQATLAQHEATAAASSAASAAAASLSPEAVSALQTRVARLKAELVYHDRQNGLLIKDLRKQLQRERRSGTADGGLSDVATASSIMHGRAASANAAIARHATHSGGTSSDGDIQALQARNALLTEELEIKSQMVRHAMLREHLHQLQPEPPRGPHAVQVSTLLSPTAMQKMDPVLLSEVNMRMQRLLEEVTMKVMTLEESMRALGGGAPSNANASGAHGTPSPTHAAASPRLHGMPSLSSATEPSMRGLTRHDRGDSFL</sequence>
<gene>
    <name evidence="3" type="ORF">CXG81DRAFT_20217</name>
</gene>
<feature type="region of interest" description="Disordered" evidence="2">
    <location>
        <begin position="133"/>
        <end position="206"/>
    </location>
</feature>
<protein>
    <submittedName>
        <fullName evidence="3">Uncharacterized protein</fullName>
    </submittedName>
</protein>
<dbReference type="GO" id="GO:0003682">
    <property type="term" value="F:chromatin binding"/>
    <property type="evidence" value="ECO:0007669"/>
    <property type="project" value="TreeGrafter"/>
</dbReference>
<dbReference type="SUPFAM" id="SSF57997">
    <property type="entry name" value="Tropomyosin"/>
    <property type="match status" value="1"/>
</dbReference>
<dbReference type="GO" id="GO:0000793">
    <property type="term" value="C:condensed chromosome"/>
    <property type="evidence" value="ECO:0007669"/>
    <property type="project" value="TreeGrafter"/>
</dbReference>
<evidence type="ECO:0000256" key="2">
    <source>
        <dbReference type="SAM" id="MobiDB-lite"/>
    </source>
</evidence>
<dbReference type="EMBL" id="ML014261">
    <property type="protein sequence ID" value="RKO99727.1"/>
    <property type="molecule type" value="Genomic_DNA"/>
</dbReference>
<feature type="compositionally biased region" description="Basic and acidic residues" evidence="2">
    <location>
        <begin position="147"/>
        <end position="156"/>
    </location>
</feature>
<dbReference type="STRING" id="1555241.A0A4P9X3V5"/>
<feature type="coiled-coil region" evidence="1">
    <location>
        <begin position="559"/>
        <end position="688"/>
    </location>
</feature>
<feature type="coiled-coil region" evidence="1">
    <location>
        <begin position="1453"/>
        <end position="1536"/>
    </location>
</feature>
<proteinExistence type="predicted"/>
<feature type="region of interest" description="Disordered" evidence="2">
    <location>
        <begin position="1748"/>
        <end position="1804"/>
    </location>
</feature>
<feature type="coiled-coil region" evidence="1">
    <location>
        <begin position="724"/>
        <end position="751"/>
    </location>
</feature>
<dbReference type="OrthoDB" id="5583482at2759"/>
<keyword evidence="4" id="KW-1185">Reference proteome</keyword>
<evidence type="ECO:0000313" key="4">
    <source>
        <dbReference type="Proteomes" id="UP000274922"/>
    </source>
</evidence>
<dbReference type="GO" id="GO:0007076">
    <property type="term" value="P:mitotic chromosome condensation"/>
    <property type="evidence" value="ECO:0007669"/>
    <property type="project" value="TreeGrafter"/>
</dbReference>
<feature type="region of interest" description="Disordered" evidence="2">
    <location>
        <begin position="1216"/>
        <end position="1237"/>
    </location>
</feature>
<dbReference type="Gene3D" id="1.10.287.1490">
    <property type="match status" value="1"/>
</dbReference>
<dbReference type="GO" id="GO:0000796">
    <property type="term" value="C:condensin complex"/>
    <property type="evidence" value="ECO:0007669"/>
    <property type="project" value="TreeGrafter"/>
</dbReference>
<dbReference type="Proteomes" id="UP000274922">
    <property type="component" value="Unassembled WGS sequence"/>
</dbReference>
<feature type="coiled-coil region" evidence="1">
    <location>
        <begin position="946"/>
        <end position="980"/>
    </location>
</feature>